<feature type="transmembrane region" description="Helical" evidence="1">
    <location>
        <begin position="107"/>
        <end position="135"/>
    </location>
</feature>
<reference evidence="3 4" key="1">
    <citation type="submission" date="2023-12" db="EMBL/GenBank/DDBJ databases">
        <title>A. evansii MAY27, complete genome.</title>
        <authorList>
            <person name="Wang Y."/>
        </authorList>
    </citation>
    <scope>NUCLEOTIDE SEQUENCE [LARGE SCALE GENOMIC DNA]</scope>
    <source>
        <strain evidence="3 4">MAY27</strain>
    </source>
</reference>
<feature type="domain" description="DUF802" evidence="2">
    <location>
        <begin position="415"/>
        <end position="467"/>
    </location>
</feature>
<gene>
    <name evidence="3" type="ORF">U5817_14935</name>
</gene>
<feature type="transmembrane region" description="Helical" evidence="1">
    <location>
        <begin position="31"/>
        <end position="50"/>
    </location>
</feature>
<proteinExistence type="predicted"/>
<keyword evidence="1" id="KW-0472">Membrane</keyword>
<evidence type="ECO:0000313" key="4">
    <source>
        <dbReference type="Proteomes" id="UP001626593"/>
    </source>
</evidence>
<accession>A0ABZ1AF65</accession>
<feature type="transmembrane region" description="Helical" evidence="1">
    <location>
        <begin position="7"/>
        <end position="25"/>
    </location>
</feature>
<protein>
    <submittedName>
        <fullName evidence="3">DUF802 domain-containing protein</fullName>
    </submittedName>
</protein>
<evidence type="ECO:0000256" key="1">
    <source>
        <dbReference type="SAM" id="Phobius"/>
    </source>
</evidence>
<feature type="domain" description="DUF802" evidence="2">
    <location>
        <begin position="320"/>
        <end position="372"/>
    </location>
</feature>
<sequence length="736" mass="78645">MNRTICVATFLVGLFAVFWVGAGYVGSSVLALAMTAIIGAVYVTGAVELLRFHRTTAALARALDGIPADLSHPGEWLRQLPPSVQNPVRLRIEGERAALPGPAMTPFLVGLLVLLGMLGTFLGMVVTLNGAVIALENTTNLEAIRASLAAPVRGLGVAFGTSVAGVAASAMLGLISAVCRRERLQVAQVLDTRIGTSLRGFSHAHQREETFKALQSQARVLPELVDKLQAMMEQMERQGRELNEGLVSRQEGFHRDARVMYSELAASVDKSLRVSLTESARLAGETIRPVVAETMAGIARETSALQARVADTVQTQLDGISARFDGSVTRVAETWNAALASHERASENLNRQMRDTLGAFAETFEQRSGVLLSSVEETHVGLRADLAATTTALAQETSTLHTRLADTVERQLDGVAERFGGTVATVADTWATALASHERAGERLTAELHKSLEAFAETFEQRSATLLAAIGETTAAQHAQQAATDEARLAAHTRTLETMAASLQQEWHEAGAQTLARQEHICRTLGETAHAIATSAQTQARDTIDEVARLMHTAAEAPRAAAEVIGQLRQELSASIARDNGLLEERSRIMETLGTLLSAINHASTEQRSAIDALVASATELLERAGTRFSASIEAESARIAGVAGEITGGAAEVASLSEAFALAVQLFSESNDKMMTTLARIEGALDKSLTRSDEQLAYYVAQAREIIDLSIMSQRQIVEDLQQLPGRQASLAGEV</sequence>
<dbReference type="Pfam" id="PF05650">
    <property type="entry name" value="DUF802"/>
    <property type="match status" value="2"/>
</dbReference>
<keyword evidence="4" id="KW-1185">Reference proteome</keyword>
<dbReference type="InterPro" id="IPR008520">
    <property type="entry name" value="DUF802"/>
</dbReference>
<dbReference type="EMBL" id="CP141259">
    <property type="protein sequence ID" value="WRL44502.1"/>
    <property type="molecule type" value="Genomic_DNA"/>
</dbReference>
<keyword evidence="1" id="KW-0812">Transmembrane</keyword>
<dbReference type="Proteomes" id="UP001626593">
    <property type="component" value="Chromosome"/>
</dbReference>
<keyword evidence="1" id="KW-1133">Transmembrane helix</keyword>
<dbReference type="RefSeq" id="WP_407277861.1">
    <property type="nucleotide sequence ID" value="NZ_CP141259.1"/>
</dbReference>
<organism evidence="3 4">
    <name type="scientific">Aromatoleum evansii</name>
    <name type="common">Azoarcus evansii</name>
    <dbReference type="NCBI Taxonomy" id="59406"/>
    <lineage>
        <taxon>Bacteria</taxon>
        <taxon>Pseudomonadati</taxon>
        <taxon>Pseudomonadota</taxon>
        <taxon>Betaproteobacteria</taxon>
        <taxon>Rhodocyclales</taxon>
        <taxon>Rhodocyclaceae</taxon>
        <taxon>Aromatoleum</taxon>
    </lineage>
</organism>
<name>A0ABZ1AF65_AROEV</name>
<evidence type="ECO:0000259" key="2">
    <source>
        <dbReference type="Pfam" id="PF05650"/>
    </source>
</evidence>
<evidence type="ECO:0000313" key="3">
    <source>
        <dbReference type="EMBL" id="WRL44502.1"/>
    </source>
</evidence>